<dbReference type="AlphaFoldDB" id="A0A9P1BQJ5"/>
<sequence>MVPMDVVTNQAGPSAEPEDGDGSSGCPSTDTSEPSSSTSTDESSTSTLSSMSTLPEQSEQSEQSLGLPQEDAPPKVPKGRSSAKAKGRPNQKRASATADAKPTRSEPSTTRELQMELSFCSDDEPVFASDAGIQSKSPAKKKSRRTDAKDTSSNGLPVDTLEEAFKWHYHLVNTCVDSYGNKALDRLAQNLAGAVWYSQYSGMGGMEILKQHLEVATDLATKGLVPGEVYHSVDIDGTCQRVLLGHGPVHVFKDLLQTLTLPARLAVQRVMAQNELLVKDLHAKSQEAMTDKLKREAKTALKEAGNKLLKSLMDTMDAFPATDLFEATSACYKHPNSDGQCHVFPDSDPSQKEYFMAGTSCTDWSSMGTQTSLAGSTVLPFAVELQMVKRRRPRVFFHECTRNFRPSILQEYLPGYTVHSAIQKPPLRGFPIARTRVYSACIRDDFTLAEISCLKSALEGLDRFPTFDGGHLFCAPHDVVEAELQVLSKGNRCTTFLDALPAAFQVRRDQYNDNERVKEMMSDGSDVIINLTQNVDFLAYASTHCPCLLTKSYMWSLRQHRPLTWQELFNAQGIPMFDESVNAAGIGVSPIPKDLGRIPGVRLAGNGFHIACAGTFVGFVLALLTEKSPV</sequence>
<dbReference type="EMBL" id="CAMXCT030000247">
    <property type="protein sequence ID" value="CAL4763448.1"/>
    <property type="molecule type" value="Genomic_DNA"/>
</dbReference>
<feature type="region of interest" description="Disordered" evidence="1">
    <location>
        <begin position="128"/>
        <end position="155"/>
    </location>
</feature>
<feature type="compositionally biased region" description="Polar residues" evidence="1">
    <location>
        <begin position="55"/>
        <end position="66"/>
    </location>
</feature>
<protein>
    <submittedName>
        <fullName evidence="3">Signal peptidase complex subunit 2</fullName>
    </submittedName>
</protein>
<organism evidence="2">
    <name type="scientific">Cladocopium goreaui</name>
    <dbReference type="NCBI Taxonomy" id="2562237"/>
    <lineage>
        <taxon>Eukaryota</taxon>
        <taxon>Sar</taxon>
        <taxon>Alveolata</taxon>
        <taxon>Dinophyceae</taxon>
        <taxon>Suessiales</taxon>
        <taxon>Symbiodiniaceae</taxon>
        <taxon>Cladocopium</taxon>
    </lineage>
</organism>
<dbReference type="EMBL" id="CAMXCT010000247">
    <property type="protein sequence ID" value="CAI3976136.1"/>
    <property type="molecule type" value="Genomic_DNA"/>
</dbReference>
<gene>
    <name evidence="2" type="ORF">C1SCF055_LOCUS4389</name>
</gene>
<evidence type="ECO:0000313" key="3">
    <source>
        <dbReference type="EMBL" id="CAL4763448.1"/>
    </source>
</evidence>
<comment type="caution">
    <text evidence="2">The sequence shown here is derived from an EMBL/GenBank/DDBJ whole genome shotgun (WGS) entry which is preliminary data.</text>
</comment>
<feature type="region of interest" description="Disordered" evidence="1">
    <location>
        <begin position="1"/>
        <end position="113"/>
    </location>
</feature>
<name>A0A9P1BQJ5_9DINO</name>
<keyword evidence="4" id="KW-1185">Reference proteome</keyword>
<evidence type="ECO:0000313" key="2">
    <source>
        <dbReference type="EMBL" id="CAI3976136.1"/>
    </source>
</evidence>
<reference evidence="2" key="1">
    <citation type="submission" date="2022-10" db="EMBL/GenBank/DDBJ databases">
        <authorList>
            <person name="Chen Y."/>
            <person name="Dougan E. K."/>
            <person name="Chan C."/>
            <person name="Rhodes N."/>
            <person name="Thang M."/>
        </authorList>
    </citation>
    <scope>NUCLEOTIDE SEQUENCE</scope>
</reference>
<dbReference type="SUPFAM" id="SSF53335">
    <property type="entry name" value="S-adenosyl-L-methionine-dependent methyltransferases"/>
    <property type="match status" value="1"/>
</dbReference>
<evidence type="ECO:0000256" key="1">
    <source>
        <dbReference type="SAM" id="MobiDB-lite"/>
    </source>
</evidence>
<evidence type="ECO:0000313" key="4">
    <source>
        <dbReference type="Proteomes" id="UP001152797"/>
    </source>
</evidence>
<feature type="compositionally biased region" description="Basic residues" evidence="1">
    <location>
        <begin position="77"/>
        <end position="91"/>
    </location>
</feature>
<reference evidence="3 4" key="2">
    <citation type="submission" date="2024-05" db="EMBL/GenBank/DDBJ databases">
        <authorList>
            <person name="Chen Y."/>
            <person name="Shah S."/>
            <person name="Dougan E. K."/>
            <person name="Thang M."/>
            <person name="Chan C."/>
        </authorList>
    </citation>
    <scope>NUCLEOTIDE SEQUENCE [LARGE SCALE GENOMIC DNA]</scope>
</reference>
<accession>A0A9P1BQJ5</accession>
<dbReference type="Proteomes" id="UP001152797">
    <property type="component" value="Unassembled WGS sequence"/>
</dbReference>
<dbReference type="InterPro" id="IPR029063">
    <property type="entry name" value="SAM-dependent_MTases_sf"/>
</dbReference>
<dbReference type="OrthoDB" id="448253at2759"/>
<dbReference type="EMBL" id="CAMXCT020000247">
    <property type="protein sequence ID" value="CAL1129511.1"/>
    <property type="molecule type" value="Genomic_DNA"/>
</dbReference>
<proteinExistence type="predicted"/>
<dbReference type="Gene3D" id="3.40.50.150">
    <property type="entry name" value="Vaccinia Virus protein VP39"/>
    <property type="match status" value="1"/>
</dbReference>
<feature type="compositionally biased region" description="Low complexity" evidence="1">
    <location>
        <begin position="27"/>
        <end position="54"/>
    </location>
</feature>